<evidence type="ECO:0000313" key="2">
    <source>
        <dbReference type="EMBL" id="GAA4485100.1"/>
    </source>
</evidence>
<sequence>MPLVGPPLGPRRTLVAVLIVASVLFVVALVVGGVAVAGMAGRLPRNRWAGVRTPDTLASEETFRLANRIAGPTMAAAALLLVIGGIGALTLGTVGGLAVAAVSVVAALVTAGYGGTAGARAAAAVAPAGCGEACGCGSAPQDTGDAAATTSVCATESPDDAAAAADCGVGSCASCSLKGACLPG</sequence>
<protein>
    <recommendedName>
        <fullName evidence="4">SdpI/YhfL family protein</fullName>
    </recommendedName>
</protein>
<feature type="transmembrane region" description="Helical" evidence="1">
    <location>
        <begin position="14"/>
        <end position="37"/>
    </location>
</feature>
<dbReference type="Pfam" id="PF13630">
    <property type="entry name" value="SdpI"/>
    <property type="match status" value="1"/>
</dbReference>
<keyword evidence="1" id="KW-0472">Membrane</keyword>
<organism evidence="2 3">
    <name type="scientific">Rhodococcus olei</name>
    <dbReference type="NCBI Taxonomy" id="2161675"/>
    <lineage>
        <taxon>Bacteria</taxon>
        <taxon>Bacillati</taxon>
        <taxon>Actinomycetota</taxon>
        <taxon>Actinomycetes</taxon>
        <taxon>Mycobacteriales</taxon>
        <taxon>Nocardiaceae</taxon>
        <taxon>Rhodococcus</taxon>
    </lineage>
</organism>
<evidence type="ECO:0000256" key="1">
    <source>
        <dbReference type="SAM" id="Phobius"/>
    </source>
</evidence>
<keyword evidence="1" id="KW-1133">Transmembrane helix</keyword>
<dbReference type="Proteomes" id="UP001501183">
    <property type="component" value="Unassembled WGS sequence"/>
</dbReference>
<dbReference type="EMBL" id="BAABFB010000059">
    <property type="protein sequence ID" value="GAA4485100.1"/>
    <property type="molecule type" value="Genomic_DNA"/>
</dbReference>
<reference evidence="3" key="1">
    <citation type="journal article" date="2019" name="Int. J. Syst. Evol. Microbiol.">
        <title>The Global Catalogue of Microorganisms (GCM) 10K type strain sequencing project: providing services to taxonomists for standard genome sequencing and annotation.</title>
        <authorList>
            <consortium name="The Broad Institute Genomics Platform"/>
            <consortium name="The Broad Institute Genome Sequencing Center for Infectious Disease"/>
            <person name="Wu L."/>
            <person name="Ma J."/>
        </authorList>
    </citation>
    <scope>NUCLEOTIDE SEQUENCE [LARGE SCALE GENOMIC DNA]</scope>
    <source>
        <strain evidence="3">JCM 32206</strain>
    </source>
</reference>
<proteinExistence type="predicted"/>
<keyword evidence="3" id="KW-1185">Reference proteome</keyword>
<accession>A0ABP8PDT3</accession>
<feature type="transmembrane region" description="Helical" evidence="1">
    <location>
        <begin position="94"/>
        <end position="113"/>
    </location>
</feature>
<evidence type="ECO:0008006" key="4">
    <source>
        <dbReference type="Google" id="ProtNLM"/>
    </source>
</evidence>
<comment type="caution">
    <text evidence="2">The sequence shown here is derived from an EMBL/GenBank/DDBJ whole genome shotgun (WGS) entry which is preliminary data.</text>
</comment>
<keyword evidence="1" id="KW-0812">Transmembrane</keyword>
<dbReference type="InterPro" id="IPR025962">
    <property type="entry name" value="SdpI/YhfL"/>
</dbReference>
<name>A0ABP8PDT3_9NOCA</name>
<evidence type="ECO:0000313" key="3">
    <source>
        <dbReference type="Proteomes" id="UP001501183"/>
    </source>
</evidence>
<feature type="transmembrane region" description="Helical" evidence="1">
    <location>
        <begin position="69"/>
        <end position="88"/>
    </location>
</feature>
<gene>
    <name evidence="2" type="ORF">GCM10023094_39530</name>
</gene>